<feature type="region of interest" description="Disordered" evidence="1">
    <location>
        <begin position="101"/>
        <end position="122"/>
    </location>
</feature>
<evidence type="ECO:0000256" key="1">
    <source>
        <dbReference type="SAM" id="MobiDB-lite"/>
    </source>
</evidence>
<gene>
    <name evidence="2" type="ORF">PIB30_085167</name>
</gene>
<dbReference type="EMBL" id="JASCZI010031616">
    <property type="protein sequence ID" value="MED6127129.1"/>
    <property type="molecule type" value="Genomic_DNA"/>
</dbReference>
<organism evidence="2 3">
    <name type="scientific">Stylosanthes scabra</name>
    <dbReference type="NCBI Taxonomy" id="79078"/>
    <lineage>
        <taxon>Eukaryota</taxon>
        <taxon>Viridiplantae</taxon>
        <taxon>Streptophyta</taxon>
        <taxon>Embryophyta</taxon>
        <taxon>Tracheophyta</taxon>
        <taxon>Spermatophyta</taxon>
        <taxon>Magnoliopsida</taxon>
        <taxon>eudicotyledons</taxon>
        <taxon>Gunneridae</taxon>
        <taxon>Pentapetalae</taxon>
        <taxon>rosids</taxon>
        <taxon>fabids</taxon>
        <taxon>Fabales</taxon>
        <taxon>Fabaceae</taxon>
        <taxon>Papilionoideae</taxon>
        <taxon>50 kb inversion clade</taxon>
        <taxon>dalbergioids sensu lato</taxon>
        <taxon>Dalbergieae</taxon>
        <taxon>Pterocarpus clade</taxon>
        <taxon>Stylosanthes</taxon>
    </lineage>
</organism>
<feature type="compositionally biased region" description="Low complexity" evidence="1">
    <location>
        <begin position="101"/>
        <end position="110"/>
    </location>
</feature>
<accession>A0ABU6RTD3</accession>
<protein>
    <submittedName>
        <fullName evidence="2">Uncharacterized protein</fullName>
    </submittedName>
</protein>
<proteinExistence type="predicted"/>
<keyword evidence="3" id="KW-1185">Reference proteome</keyword>
<name>A0ABU6RTD3_9FABA</name>
<evidence type="ECO:0000313" key="2">
    <source>
        <dbReference type="EMBL" id="MED6127129.1"/>
    </source>
</evidence>
<reference evidence="2 3" key="1">
    <citation type="journal article" date="2023" name="Plants (Basel)">
        <title>Bridging the Gap: Combining Genomics and Transcriptomics Approaches to Understand Stylosanthes scabra, an Orphan Legume from the Brazilian Caatinga.</title>
        <authorList>
            <person name="Ferreira-Neto J.R.C."/>
            <person name="da Silva M.D."/>
            <person name="Binneck E."/>
            <person name="de Melo N.F."/>
            <person name="da Silva R.H."/>
            <person name="de Melo A.L.T.M."/>
            <person name="Pandolfi V."/>
            <person name="Bustamante F.O."/>
            <person name="Brasileiro-Vidal A.C."/>
            <person name="Benko-Iseppon A.M."/>
        </authorList>
    </citation>
    <scope>NUCLEOTIDE SEQUENCE [LARGE SCALE GENOMIC DNA]</scope>
    <source>
        <tissue evidence="2">Leaves</tissue>
    </source>
</reference>
<evidence type="ECO:0000313" key="3">
    <source>
        <dbReference type="Proteomes" id="UP001341840"/>
    </source>
</evidence>
<dbReference type="Proteomes" id="UP001341840">
    <property type="component" value="Unassembled WGS sequence"/>
</dbReference>
<comment type="caution">
    <text evidence="2">The sequence shown here is derived from an EMBL/GenBank/DDBJ whole genome shotgun (WGS) entry which is preliminary data.</text>
</comment>
<feature type="compositionally biased region" description="Basic and acidic residues" evidence="1">
    <location>
        <begin position="111"/>
        <end position="122"/>
    </location>
</feature>
<sequence>MEILLKSFEALQARVDEGFAKIMDRIDSIDISLINQAEEMRMLRDRFLELVGETAPTAEVPSTDPPGADEVVAVEVTRTDDPAVGDTTEVTSVATDRVERVQVATETTEVVQEKSVESPAHD</sequence>